<accession>A0A128EKD2</accession>
<organism evidence="2 3">
    <name type="scientific">Campylobacter geochelonis</name>
    <dbReference type="NCBI Taxonomy" id="1780362"/>
    <lineage>
        <taxon>Bacteria</taxon>
        <taxon>Pseudomonadati</taxon>
        <taxon>Campylobacterota</taxon>
        <taxon>Epsilonproteobacteria</taxon>
        <taxon>Campylobacterales</taxon>
        <taxon>Campylobacteraceae</taxon>
        <taxon>Campylobacter</taxon>
    </lineage>
</organism>
<dbReference type="Proteomes" id="UP000069632">
    <property type="component" value="Unassembled WGS sequence"/>
</dbReference>
<sequence>MSQKVYLFATCLGASMMGKTVVNAIKLLQREGIEVIFKKDQTCCGQPSYNTGYFNDTKEVALYNAKLFSENYPILVPSGSCAGMMMHDYVELFKGEKEEEKIKEFSSKIVELSVYLDKVLNVKYEDAGEPIKVTWHSNCHALRVAKSIESNLNLLKRFKNVELVQLEYEKECCGFGGTFAVKEPEISNAMTLEKIKHIEETGVKYLISADGGCLMNIAGTMSKHGKNIKALHLYDFILSRLNGDKI</sequence>
<dbReference type="RefSeq" id="WP_075495279.1">
    <property type="nucleotide sequence ID" value="NZ_CP053844.1"/>
</dbReference>
<protein>
    <submittedName>
        <fullName evidence="2">Cysteine-rich domain protein</fullName>
    </submittedName>
</protein>
<evidence type="ECO:0000313" key="3">
    <source>
        <dbReference type="Proteomes" id="UP000069632"/>
    </source>
</evidence>
<dbReference type="AlphaFoldDB" id="A0A128EKD2"/>
<gene>
    <name evidence="2" type="primary">lutA_2</name>
    <name evidence="2" type="ORF">ERS672216_01842</name>
</gene>
<dbReference type="PANTHER" id="PTHR30296:SF0">
    <property type="entry name" value="LACTATE UTILIZATION PROTEIN A"/>
    <property type="match status" value="1"/>
</dbReference>
<keyword evidence="3" id="KW-1185">Reference proteome</keyword>
<dbReference type="EMBL" id="FIZP01000017">
    <property type="protein sequence ID" value="CZE49272.1"/>
    <property type="molecule type" value="Genomic_DNA"/>
</dbReference>
<name>A0A128EKD2_9BACT</name>
<dbReference type="InterPro" id="IPR004017">
    <property type="entry name" value="Cys_rich_dom"/>
</dbReference>
<feature type="domain" description="Cysteine-rich" evidence="1">
    <location>
        <begin position="6"/>
        <end position="85"/>
    </location>
</feature>
<reference evidence="2 3" key="1">
    <citation type="submission" date="2016-02" db="EMBL/GenBank/DDBJ databases">
        <authorList>
            <consortium name="Pathogen Informatics"/>
        </authorList>
    </citation>
    <scope>NUCLEOTIDE SEQUENCE [LARGE SCALE GENOMIC DNA]</scope>
    <source>
        <strain evidence="2 3">RC20</strain>
    </source>
</reference>
<feature type="domain" description="Cysteine-rich" evidence="1">
    <location>
        <begin position="133"/>
        <end position="217"/>
    </location>
</feature>
<dbReference type="OrthoDB" id="9770306at2"/>
<evidence type="ECO:0000259" key="1">
    <source>
        <dbReference type="Pfam" id="PF02754"/>
    </source>
</evidence>
<proteinExistence type="predicted"/>
<evidence type="ECO:0000313" key="2">
    <source>
        <dbReference type="EMBL" id="CZE49272.1"/>
    </source>
</evidence>
<dbReference type="Pfam" id="PF02754">
    <property type="entry name" value="CCG"/>
    <property type="match status" value="2"/>
</dbReference>
<dbReference type="PANTHER" id="PTHR30296">
    <property type="entry name" value="UNCHARACTERIZED PROTEIN YKGE"/>
    <property type="match status" value="1"/>
</dbReference>
<dbReference type="GO" id="GO:0005829">
    <property type="term" value="C:cytosol"/>
    <property type="evidence" value="ECO:0007669"/>
    <property type="project" value="TreeGrafter"/>
</dbReference>
<dbReference type="GO" id="GO:0016491">
    <property type="term" value="F:oxidoreductase activity"/>
    <property type="evidence" value="ECO:0007669"/>
    <property type="project" value="UniProtKB-ARBA"/>
</dbReference>